<sequence>MASGVPGSVHAAISTKVRAQLHYSLLHYLLQLQLGKVVPICDGFYKEHNRSSRACHAAKDYLAVGHHCCSNHSAEHRSSVKYGQDNDIHPTDMHICCSSPRCAPTPFTHSRQQLSTPAAAME</sequence>
<keyword evidence="2" id="KW-1185">Reference proteome</keyword>
<accession>A0ABY8TRS0</accession>
<organism evidence="1 2">
    <name type="scientific">Tetradesmus obliquus</name>
    <name type="common">Green alga</name>
    <name type="synonym">Acutodesmus obliquus</name>
    <dbReference type="NCBI Taxonomy" id="3088"/>
    <lineage>
        <taxon>Eukaryota</taxon>
        <taxon>Viridiplantae</taxon>
        <taxon>Chlorophyta</taxon>
        <taxon>core chlorophytes</taxon>
        <taxon>Chlorophyceae</taxon>
        <taxon>CS clade</taxon>
        <taxon>Sphaeropleales</taxon>
        <taxon>Scenedesmaceae</taxon>
        <taxon>Tetradesmus</taxon>
    </lineage>
</organism>
<dbReference type="Proteomes" id="UP001244341">
    <property type="component" value="Chromosome 3b"/>
</dbReference>
<proteinExistence type="predicted"/>
<protein>
    <submittedName>
        <fullName evidence="1">Uncharacterized protein</fullName>
    </submittedName>
</protein>
<evidence type="ECO:0000313" key="1">
    <source>
        <dbReference type="EMBL" id="WIA11554.1"/>
    </source>
</evidence>
<dbReference type="EMBL" id="CP126210">
    <property type="protein sequence ID" value="WIA11554.1"/>
    <property type="molecule type" value="Genomic_DNA"/>
</dbReference>
<reference evidence="1 2" key="1">
    <citation type="submission" date="2023-05" db="EMBL/GenBank/DDBJ databases">
        <title>A 100% complete, gapless, phased diploid assembly of the Scenedesmus obliquus UTEX 3031 genome.</title>
        <authorList>
            <person name="Biondi T.C."/>
            <person name="Hanschen E.R."/>
            <person name="Kwon T."/>
            <person name="Eng W."/>
            <person name="Kruse C.P.S."/>
            <person name="Koehler S.I."/>
            <person name="Kunde Y."/>
            <person name="Gleasner C.D."/>
            <person name="You Mak K.T."/>
            <person name="Polle J."/>
            <person name="Hovde B.T."/>
            <person name="Starkenburg S.R."/>
        </authorList>
    </citation>
    <scope>NUCLEOTIDE SEQUENCE [LARGE SCALE GENOMIC DNA]</scope>
    <source>
        <strain evidence="1 2">DOE0152z</strain>
    </source>
</reference>
<name>A0ABY8TRS0_TETOB</name>
<evidence type="ECO:0000313" key="2">
    <source>
        <dbReference type="Proteomes" id="UP001244341"/>
    </source>
</evidence>
<gene>
    <name evidence="1" type="ORF">OEZ85_011663</name>
</gene>